<dbReference type="EMBL" id="AKHW03002722">
    <property type="protein sequence ID" value="KYO37466.1"/>
    <property type="molecule type" value="Genomic_DNA"/>
</dbReference>
<feature type="region of interest" description="Disordered" evidence="1">
    <location>
        <begin position="17"/>
        <end position="56"/>
    </location>
</feature>
<protein>
    <submittedName>
        <fullName evidence="2">Uncharacterized protein</fullName>
    </submittedName>
</protein>
<gene>
    <name evidence="2" type="ORF">Y1Q_0017266</name>
</gene>
<name>A0A151NKY3_ALLMI</name>
<proteinExistence type="predicted"/>
<evidence type="ECO:0000313" key="3">
    <source>
        <dbReference type="Proteomes" id="UP000050525"/>
    </source>
</evidence>
<dbReference type="AlphaFoldDB" id="A0A151NKY3"/>
<sequence>MYAQETSITQLSLEMTETRCSRTHGKPSRLPQQQGSPSPIPPSWKPHAGDSGLGPCGCTSAGNSGIEEVAFPGKSAKFGPFKVQLRNESYSKMCQGEKMALL</sequence>
<evidence type="ECO:0000256" key="1">
    <source>
        <dbReference type="SAM" id="MobiDB-lite"/>
    </source>
</evidence>
<accession>A0A151NKY3</accession>
<dbReference type="Proteomes" id="UP000050525">
    <property type="component" value="Unassembled WGS sequence"/>
</dbReference>
<keyword evidence="3" id="KW-1185">Reference proteome</keyword>
<organism evidence="2 3">
    <name type="scientific">Alligator mississippiensis</name>
    <name type="common">American alligator</name>
    <dbReference type="NCBI Taxonomy" id="8496"/>
    <lineage>
        <taxon>Eukaryota</taxon>
        <taxon>Metazoa</taxon>
        <taxon>Chordata</taxon>
        <taxon>Craniata</taxon>
        <taxon>Vertebrata</taxon>
        <taxon>Euteleostomi</taxon>
        <taxon>Archelosauria</taxon>
        <taxon>Archosauria</taxon>
        <taxon>Crocodylia</taxon>
        <taxon>Alligatoridae</taxon>
        <taxon>Alligatorinae</taxon>
        <taxon>Alligator</taxon>
    </lineage>
</organism>
<reference evidence="2 3" key="1">
    <citation type="journal article" date="2012" name="Genome Biol.">
        <title>Sequencing three crocodilian genomes to illuminate the evolution of archosaurs and amniotes.</title>
        <authorList>
            <person name="St John J.A."/>
            <person name="Braun E.L."/>
            <person name="Isberg S.R."/>
            <person name="Miles L.G."/>
            <person name="Chong A.Y."/>
            <person name="Gongora J."/>
            <person name="Dalzell P."/>
            <person name="Moran C."/>
            <person name="Bed'hom B."/>
            <person name="Abzhanov A."/>
            <person name="Burgess S.C."/>
            <person name="Cooksey A.M."/>
            <person name="Castoe T.A."/>
            <person name="Crawford N.G."/>
            <person name="Densmore L.D."/>
            <person name="Drew J.C."/>
            <person name="Edwards S.V."/>
            <person name="Faircloth B.C."/>
            <person name="Fujita M.K."/>
            <person name="Greenwold M.J."/>
            <person name="Hoffmann F.G."/>
            <person name="Howard J.M."/>
            <person name="Iguchi T."/>
            <person name="Janes D.E."/>
            <person name="Khan S.Y."/>
            <person name="Kohno S."/>
            <person name="de Koning A.J."/>
            <person name="Lance S.L."/>
            <person name="McCarthy F.M."/>
            <person name="McCormack J.E."/>
            <person name="Merchant M.E."/>
            <person name="Peterson D.G."/>
            <person name="Pollock D.D."/>
            <person name="Pourmand N."/>
            <person name="Raney B.J."/>
            <person name="Roessler K.A."/>
            <person name="Sanford J.R."/>
            <person name="Sawyer R.H."/>
            <person name="Schmidt C.J."/>
            <person name="Triplett E.W."/>
            <person name="Tuberville T.D."/>
            <person name="Venegas-Anaya M."/>
            <person name="Howard J.T."/>
            <person name="Jarvis E.D."/>
            <person name="Guillette L.J.Jr."/>
            <person name="Glenn T.C."/>
            <person name="Green R.E."/>
            <person name="Ray D.A."/>
        </authorList>
    </citation>
    <scope>NUCLEOTIDE SEQUENCE [LARGE SCALE GENOMIC DNA]</scope>
    <source>
        <strain evidence="2">KSC_2009_1</strain>
    </source>
</reference>
<comment type="caution">
    <text evidence="2">The sequence shown here is derived from an EMBL/GenBank/DDBJ whole genome shotgun (WGS) entry which is preliminary data.</text>
</comment>
<evidence type="ECO:0000313" key="2">
    <source>
        <dbReference type="EMBL" id="KYO37466.1"/>
    </source>
</evidence>